<dbReference type="InterPro" id="IPR039425">
    <property type="entry name" value="RNA_pol_sigma-70-like"/>
</dbReference>
<feature type="domain" description="RNA polymerase sigma factor 70 region 4 type 2" evidence="6">
    <location>
        <begin position="111"/>
        <end position="159"/>
    </location>
</feature>
<proteinExistence type="inferred from homology"/>
<evidence type="ECO:0000259" key="6">
    <source>
        <dbReference type="Pfam" id="PF08281"/>
    </source>
</evidence>
<keyword evidence="2" id="KW-0805">Transcription regulation</keyword>
<accession>A0A923J093</accession>
<dbReference type="NCBIfam" id="TIGR02937">
    <property type="entry name" value="sigma70-ECF"/>
    <property type="match status" value="1"/>
</dbReference>
<comment type="caution">
    <text evidence="7">The sequence shown here is derived from an EMBL/GenBank/DDBJ whole genome shotgun (WGS) entry which is preliminary data.</text>
</comment>
<dbReference type="Gene3D" id="1.10.1740.10">
    <property type="match status" value="1"/>
</dbReference>
<dbReference type="GO" id="GO:0006352">
    <property type="term" value="P:DNA-templated transcription initiation"/>
    <property type="evidence" value="ECO:0007669"/>
    <property type="project" value="InterPro"/>
</dbReference>
<dbReference type="InterPro" id="IPR013324">
    <property type="entry name" value="RNA_pol_sigma_r3/r4-like"/>
</dbReference>
<reference evidence="7 8" key="1">
    <citation type="submission" date="2020-04" db="EMBL/GenBank/DDBJ databases">
        <title>Genomic insights into acetone-butanol-ethanol (ABE) fermentation by sequencing solventogenic clostridia strains.</title>
        <authorList>
            <person name="Brown S."/>
        </authorList>
    </citation>
    <scope>NUCLEOTIDE SEQUENCE [LARGE SCALE GENOMIC DNA]</scope>
    <source>
        <strain evidence="7 8">DJ011</strain>
    </source>
</reference>
<dbReference type="GO" id="GO:0003677">
    <property type="term" value="F:DNA binding"/>
    <property type="evidence" value="ECO:0007669"/>
    <property type="project" value="InterPro"/>
</dbReference>
<dbReference type="GO" id="GO:0016987">
    <property type="term" value="F:sigma factor activity"/>
    <property type="evidence" value="ECO:0007669"/>
    <property type="project" value="UniProtKB-KW"/>
</dbReference>
<dbReference type="InterPro" id="IPR007627">
    <property type="entry name" value="RNA_pol_sigma70_r2"/>
</dbReference>
<dbReference type="RefSeq" id="WP_035144158.1">
    <property type="nucleotide sequence ID" value="NZ_JAAZWO010000010.1"/>
</dbReference>
<dbReference type="InterPro" id="IPR013325">
    <property type="entry name" value="RNA_pol_sigma_r2"/>
</dbReference>
<gene>
    <name evidence="7" type="ORF">HGG79_09880</name>
</gene>
<dbReference type="SUPFAM" id="SSF88946">
    <property type="entry name" value="Sigma2 domain of RNA polymerase sigma factors"/>
    <property type="match status" value="1"/>
</dbReference>
<evidence type="ECO:0000256" key="3">
    <source>
        <dbReference type="ARBA" id="ARBA00023082"/>
    </source>
</evidence>
<dbReference type="PANTHER" id="PTHR43133">
    <property type="entry name" value="RNA POLYMERASE ECF-TYPE SIGMA FACTO"/>
    <property type="match status" value="1"/>
</dbReference>
<dbReference type="Gene3D" id="1.10.10.10">
    <property type="entry name" value="Winged helix-like DNA-binding domain superfamily/Winged helix DNA-binding domain"/>
    <property type="match status" value="1"/>
</dbReference>
<evidence type="ECO:0000313" key="8">
    <source>
        <dbReference type="Proteomes" id="UP000563151"/>
    </source>
</evidence>
<dbReference type="InterPro" id="IPR014284">
    <property type="entry name" value="RNA_pol_sigma-70_dom"/>
</dbReference>
<dbReference type="Proteomes" id="UP000563151">
    <property type="component" value="Unassembled WGS sequence"/>
</dbReference>
<evidence type="ECO:0000256" key="1">
    <source>
        <dbReference type="ARBA" id="ARBA00010641"/>
    </source>
</evidence>
<dbReference type="CDD" id="cd06171">
    <property type="entry name" value="Sigma70_r4"/>
    <property type="match status" value="1"/>
</dbReference>
<evidence type="ECO:0000256" key="2">
    <source>
        <dbReference type="ARBA" id="ARBA00023015"/>
    </source>
</evidence>
<dbReference type="SUPFAM" id="SSF88659">
    <property type="entry name" value="Sigma3 and sigma4 domains of RNA polymerase sigma factors"/>
    <property type="match status" value="1"/>
</dbReference>
<comment type="similarity">
    <text evidence="1">Belongs to the sigma-70 factor family. ECF subfamily.</text>
</comment>
<dbReference type="Pfam" id="PF08281">
    <property type="entry name" value="Sigma70_r4_2"/>
    <property type="match status" value="1"/>
</dbReference>
<dbReference type="InterPro" id="IPR036388">
    <property type="entry name" value="WH-like_DNA-bd_sf"/>
</dbReference>
<keyword evidence="3" id="KW-0731">Sigma factor</keyword>
<evidence type="ECO:0000313" key="7">
    <source>
        <dbReference type="EMBL" id="MBC2398081.1"/>
    </source>
</evidence>
<protein>
    <submittedName>
        <fullName evidence="7">Sigma-70 family RNA polymerase sigma factor</fullName>
    </submittedName>
</protein>
<sequence length="167" mass="19750">MDMELERLIEEYGNDVLKIAYLYLKSKDKAEDVFQEVFLKVYSNYDKLNNIKSEKSWIVSITINTCKDMLKSSWLKRIIFLGEKEEECSFICEEDVEKKVLDKIYRKGVLKKIMDLPDKYKEPILLYYYEEFSTGEISEILKVPEGTIRSRLHRGRQLLKNIIGGKS</sequence>
<dbReference type="InterPro" id="IPR013249">
    <property type="entry name" value="RNA_pol_sigma70_r4_t2"/>
</dbReference>
<keyword evidence="8" id="KW-1185">Reference proteome</keyword>
<evidence type="ECO:0000259" key="5">
    <source>
        <dbReference type="Pfam" id="PF04542"/>
    </source>
</evidence>
<keyword evidence="4" id="KW-0804">Transcription</keyword>
<dbReference type="AlphaFoldDB" id="A0A923J093"/>
<dbReference type="PANTHER" id="PTHR43133:SF60">
    <property type="entry name" value="RNA POLYMERASE SIGMA FACTOR SIGV"/>
    <property type="match status" value="1"/>
</dbReference>
<feature type="domain" description="RNA polymerase sigma-70 region 2" evidence="5">
    <location>
        <begin position="8"/>
        <end position="74"/>
    </location>
</feature>
<dbReference type="Pfam" id="PF04542">
    <property type="entry name" value="Sigma70_r2"/>
    <property type="match status" value="1"/>
</dbReference>
<organism evidence="7 8">
    <name type="scientific">Clostridium tetanomorphum</name>
    <dbReference type="NCBI Taxonomy" id="1553"/>
    <lineage>
        <taxon>Bacteria</taxon>
        <taxon>Bacillati</taxon>
        <taxon>Bacillota</taxon>
        <taxon>Clostridia</taxon>
        <taxon>Eubacteriales</taxon>
        <taxon>Clostridiaceae</taxon>
        <taxon>Clostridium</taxon>
    </lineage>
</organism>
<name>A0A923J093_CLOTT</name>
<evidence type="ECO:0000256" key="4">
    <source>
        <dbReference type="ARBA" id="ARBA00023163"/>
    </source>
</evidence>
<dbReference type="EMBL" id="JAAZWO010000010">
    <property type="protein sequence ID" value="MBC2398081.1"/>
    <property type="molecule type" value="Genomic_DNA"/>
</dbReference>